<organism evidence="7 8">
    <name type="scientific">Lachancea thermotolerans (strain ATCC 56472 / CBS 6340 / NRRL Y-8284)</name>
    <name type="common">Yeast</name>
    <name type="synonym">Kluyveromyces thermotolerans</name>
    <dbReference type="NCBI Taxonomy" id="559295"/>
    <lineage>
        <taxon>Eukaryota</taxon>
        <taxon>Fungi</taxon>
        <taxon>Dikarya</taxon>
        <taxon>Ascomycota</taxon>
        <taxon>Saccharomycotina</taxon>
        <taxon>Saccharomycetes</taxon>
        <taxon>Saccharomycetales</taxon>
        <taxon>Saccharomycetaceae</taxon>
        <taxon>Lachancea</taxon>
    </lineage>
</organism>
<sequence>MNNCLCDNDMDSKCKVLLVGSGGVGTIASYALEYAGKTKVTSVLRSDYDRVLEKGFSINSCDYGNGLIFKPSNIVNSVEASKKHGPFEYVVIATKCLPEVTSMIDVIAPAITKDTAIVLVQNGIGIEMEALTKFPENVVLSGVSMIGSANMGGHIEHESPDMLRIGYFENNNISQSHQEAVCKRFVDLYQNDKNQCVYDEDVKFSRWRKLVYNACLNPVCALTGVDIGRLEIWGGVDSIIRKAMREVLAIAKSDGVVLPEDVIEFMIRSDDPVYYRPSMLVDADKRNLLEIEVILGNPVRIARKNKVDVPFLTIIYELLKIVQSRTMEEKGMITIPKERPVPK</sequence>
<evidence type="ECO:0000256" key="1">
    <source>
        <dbReference type="ARBA" id="ARBA00007870"/>
    </source>
</evidence>
<comment type="similarity">
    <text evidence="1 4">Belongs to the ketopantoate reductase family.</text>
</comment>
<name>C5DET0_LACTC</name>
<dbReference type="FunCoup" id="C5DET0">
    <property type="interactions" value="51"/>
</dbReference>
<dbReference type="PANTHER" id="PTHR21708">
    <property type="entry name" value="PROBABLE 2-DEHYDROPANTOATE 2-REDUCTASE"/>
    <property type="match status" value="1"/>
</dbReference>
<dbReference type="AlphaFoldDB" id="C5DET0"/>
<dbReference type="RefSeq" id="XP_002552729.1">
    <property type="nucleotide sequence ID" value="XM_002552683.1"/>
</dbReference>
<feature type="domain" description="Ketopantoate reductase C-terminal" evidence="6">
    <location>
        <begin position="205"/>
        <end position="322"/>
    </location>
</feature>
<proteinExistence type="inferred from homology"/>
<evidence type="ECO:0000259" key="6">
    <source>
        <dbReference type="Pfam" id="PF08546"/>
    </source>
</evidence>
<dbReference type="Pfam" id="PF08546">
    <property type="entry name" value="ApbA_C"/>
    <property type="match status" value="1"/>
</dbReference>
<dbReference type="HOGENOM" id="CLU_031468_2_1_1"/>
<comment type="function">
    <text evidence="4">Catalyzes the NADPH-dependent reduction of ketopantoate into pantoic acid.</text>
</comment>
<keyword evidence="2 4" id="KW-0521">NADP</keyword>
<keyword evidence="8" id="KW-1185">Reference proteome</keyword>
<dbReference type="EC" id="1.1.1.169" evidence="4"/>
<evidence type="ECO:0000259" key="5">
    <source>
        <dbReference type="Pfam" id="PF02558"/>
    </source>
</evidence>
<dbReference type="EMBL" id="CU928167">
    <property type="protein sequence ID" value="CAR22291.1"/>
    <property type="molecule type" value="Genomic_DNA"/>
</dbReference>
<reference evidence="7 8" key="1">
    <citation type="journal article" date="2009" name="Genome Res.">
        <title>Comparative genomics of protoploid Saccharomycetaceae.</title>
        <authorList>
            <consortium name="The Genolevures Consortium"/>
            <person name="Souciet J.-L."/>
            <person name="Dujon B."/>
            <person name="Gaillardin C."/>
            <person name="Johnston M."/>
            <person name="Baret P.V."/>
            <person name="Cliften P."/>
            <person name="Sherman D.J."/>
            <person name="Weissenbach J."/>
            <person name="Westhof E."/>
            <person name="Wincker P."/>
            <person name="Jubin C."/>
            <person name="Poulain J."/>
            <person name="Barbe V."/>
            <person name="Segurens B."/>
            <person name="Artiguenave F."/>
            <person name="Anthouard V."/>
            <person name="Vacherie B."/>
            <person name="Val M.-E."/>
            <person name="Fulton R.S."/>
            <person name="Minx P."/>
            <person name="Wilson R."/>
            <person name="Durrens P."/>
            <person name="Jean G."/>
            <person name="Marck C."/>
            <person name="Martin T."/>
            <person name="Nikolski M."/>
            <person name="Rolland T."/>
            <person name="Seret M.-L."/>
            <person name="Casaregola S."/>
            <person name="Despons L."/>
            <person name="Fairhead C."/>
            <person name="Fischer G."/>
            <person name="Lafontaine I."/>
            <person name="Leh V."/>
            <person name="Lemaire M."/>
            <person name="de Montigny J."/>
            <person name="Neuveglise C."/>
            <person name="Thierry A."/>
            <person name="Blanc-Lenfle I."/>
            <person name="Bleykasten C."/>
            <person name="Diffels J."/>
            <person name="Fritsch E."/>
            <person name="Frangeul L."/>
            <person name="Goeffon A."/>
            <person name="Jauniaux N."/>
            <person name="Kachouri-Lafond R."/>
            <person name="Payen C."/>
            <person name="Potier S."/>
            <person name="Pribylova L."/>
            <person name="Ozanne C."/>
            <person name="Richard G.-F."/>
            <person name="Sacerdot C."/>
            <person name="Straub M.-L."/>
            <person name="Talla E."/>
        </authorList>
    </citation>
    <scope>NUCLEOTIDE SEQUENCE [LARGE SCALE GENOMIC DNA]</scope>
    <source>
        <strain evidence="8">ATCC 56472 / CBS 6340 / NRRL Y-8284</strain>
    </source>
</reference>
<comment type="catalytic activity">
    <reaction evidence="4">
        <text>(R)-pantoate + NADP(+) = 2-dehydropantoate + NADPH + H(+)</text>
        <dbReference type="Rhea" id="RHEA:16233"/>
        <dbReference type="ChEBI" id="CHEBI:11561"/>
        <dbReference type="ChEBI" id="CHEBI:15378"/>
        <dbReference type="ChEBI" id="CHEBI:15980"/>
        <dbReference type="ChEBI" id="CHEBI:57783"/>
        <dbReference type="ChEBI" id="CHEBI:58349"/>
        <dbReference type="EC" id="1.1.1.169"/>
    </reaction>
</comment>
<evidence type="ECO:0000256" key="4">
    <source>
        <dbReference type="RuleBase" id="RU362068"/>
    </source>
</evidence>
<dbReference type="SUPFAM" id="SSF51735">
    <property type="entry name" value="NAD(P)-binding Rossmann-fold domains"/>
    <property type="match status" value="1"/>
</dbReference>
<keyword evidence="3 4" id="KW-0560">Oxidoreductase</keyword>
<evidence type="ECO:0000256" key="3">
    <source>
        <dbReference type="ARBA" id="ARBA00023002"/>
    </source>
</evidence>
<dbReference type="GO" id="GO:0005737">
    <property type="term" value="C:cytoplasm"/>
    <property type="evidence" value="ECO:0007669"/>
    <property type="project" value="TreeGrafter"/>
</dbReference>
<dbReference type="Gene3D" id="3.40.50.720">
    <property type="entry name" value="NAD(P)-binding Rossmann-like Domain"/>
    <property type="match status" value="1"/>
</dbReference>
<dbReference type="InterPro" id="IPR008927">
    <property type="entry name" value="6-PGluconate_DH-like_C_sf"/>
</dbReference>
<dbReference type="KEGG" id="lth:KLTH0C11902g"/>
<dbReference type="InterPro" id="IPR013752">
    <property type="entry name" value="KPA_reductase"/>
</dbReference>
<dbReference type="GO" id="GO:0008677">
    <property type="term" value="F:2-dehydropantoate 2-reductase activity"/>
    <property type="evidence" value="ECO:0007669"/>
    <property type="project" value="UniProtKB-EC"/>
</dbReference>
<evidence type="ECO:0000256" key="2">
    <source>
        <dbReference type="ARBA" id="ARBA00022857"/>
    </source>
</evidence>
<dbReference type="GO" id="GO:0015940">
    <property type="term" value="P:pantothenate biosynthetic process"/>
    <property type="evidence" value="ECO:0007669"/>
    <property type="project" value="InterPro"/>
</dbReference>
<dbReference type="Pfam" id="PF02558">
    <property type="entry name" value="ApbA"/>
    <property type="match status" value="1"/>
</dbReference>
<dbReference type="PANTHER" id="PTHR21708:SF30">
    <property type="entry name" value="2-DEHYDROPANTOATE 2-REDUCTASE-RELATED"/>
    <property type="match status" value="1"/>
</dbReference>
<feature type="domain" description="Ketopantoate reductase N-terminal" evidence="5">
    <location>
        <begin position="16"/>
        <end position="169"/>
    </location>
</feature>
<accession>C5DET0</accession>
<dbReference type="InterPro" id="IPR003710">
    <property type="entry name" value="ApbA"/>
</dbReference>
<dbReference type="eggNOG" id="ENOG502QWBM">
    <property type="taxonomic scope" value="Eukaryota"/>
</dbReference>
<dbReference type="InterPro" id="IPR051402">
    <property type="entry name" value="KPR-Related"/>
</dbReference>
<dbReference type="SUPFAM" id="SSF48179">
    <property type="entry name" value="6-phosphogluconate dehydrogenase C-terminal domain-like"/>
    <property type="match status" value="1"/>
</dbReference>
<dbReference type="InterPro" id="IPR013332">
    <property type="entry name" value="KPR_N"/>
</dbReference>
<dbReference type="InterPro" id="IPR036291">
    <property type="entry name" value="NAD(P)-bd_dom_sf"/>
</dbReference>
<dbReference type="InParanoid" id="C5DET0"/>
<dbReference type="NCBIfam" id="TIGR00745">
    <property type="entry name" value="apbA_panE"/>
    <property type="match status" value="1"/>
</dbReference>
<dbReference type="Gene3D" id="1.10.1040.10">
    <property type="entry name" value="N-(1-d-carboxylethyl)-l-norvaline Dehydrogenase, domain 2"/>
    <property type="match status" value="1"/>
</dbReference>
<evidence type="ECO:0000313" key="8">
    <source>
        <dbReference type="Proteomes" id="UP000002036"/>
    </source>
</evidence>
<dbReference type="GeneID" id="8291620"/>
<dbReference type="OMA" id="WSKLVYN"/>
<protein>
    <recommendedName>
        <fullName evidence="4">2-dehydropantoate 2-reductase</fullName>
        <ecNumber evidence="4">1.1.1.169</ecNumber>
    </recommendedName>
    <alternativeName>
        <fullName evidence="4">Ketopantoate reductase</fullName>
    </alternativeName>
</protein>
<dbReference type="InterPro" id="IPR013328">
    <property type="entry name" value="6PGD_dom2"/>
</dbReference>
<evidence type="ECO:0000313" key="7">
    <source>
        <dbReference type="EMBL" id="CAR22291.1"/>
    </source>
</evidence>
<dbReference type="FunFam" id="1.10.1040.10:FF:000017">
    <property type="entry name" value="2-dehydropantoate 2-reductase"/>
    <property type="match status" value="1"/>
</dbReference>
<dbReference type="OrthoDB" id="3609at2759"/>
<dbReference type="Proteomes" id="UP000002036">
    <property type="component" value="Chromosome C"/>
</dbReference>
<gene>
    <name evidence="7" type="ordered locus">KLTH0C11902g</name>
</gene>